<evidence type="ECO:0000313" key="1">
    <source>
        <dbReference type="EMBL" id="PXW81509.1"/>
    </source>
</evidence>
<dbReference type="Gene3D" id="3.30.470.20">
    <property type="entry name" value="ATP-grasp fold, B domain"/>
    <property type="match status" value="1"/>
</dbReference>
<gene>
    <name evidence="1" type="ORF">DFR56_1213</name>
</gene>
<comment type="caution">
    <text evidence="1">The sequence shown here is derived from an EMBL/GenBank/DDBJ whole genome shotgun (WGS) entry which is preliminary data.</text>
</comment>
<dbReference type="AlphaFoldDB" id="A0A2V3VY64"/>
<evidence type="ECO:0000313" key="2">
    <source>
        <dbReference type="Proteomes" id="UP000247978"/>
    </source>
</evidence>
<sequence>MQVHKIVRSKMKKTIPLMQDPNLSRHVPETHWYSTESLRRMVQSYPQVYIKPNIGRKGSGISRVKRISNSEYELSYEETTKLVPFPDVVRDLTGRFSTRREYLVQQGIDLATLNEGPFHIRVVMQKVRNCWRLTLMSSIVAKQKDAVVTNASRGNFDLHLEEVLQKNDQKLNPLNTLRELTDLSHQIVHVLGSCFPLLEIGLDMGIDKQGKVWFIEANTNPDSKGLEKVTDKISYQKYRDAKKWIRENERRA</sequence>
<reference evidence="1 2" key="1">
    <citation type="submission" date="2018-05" db="EMBL/GenBank/DDBJ databases">
        <title>Genomic Encyclopedia of Type Strains, Phase IV (KMG-IV): sequencing the most valuable type-strain genomes for metagenomic binning, comparative biology and taxonomic classification.</title>
        <authorList>
            <person name="Goeker M."/>
        </authorList>
    </citation>
    <scope>NUCLEOTIDE SEQUENCE [LARGE SCALE GENOMIC DNA]</scope>
    <source>
        <strain evidence="1 2">DSM 28556</strain>
    </source>
</reference>
<dbReference type="OrthoDB" id="7869153at2"/>
<name>A0A2V3VY64_9BACI</name>
<dbReference type="InterPro" id="IPR026838">
    <property type="entry name" value="YheC/D"/>
</dbReference>
<organism evidence="1 2">
    <name type="scientific">Pseudogracilibacillus auburnensis</name>
    <dbReference type="NCBI Taxonomy" id="1494959"/>
    <lineage>
        <taxon>Bacteria</taxon>
        <taxon>Bacillati</taxon>
        <taxon>Bacillota</taxon>
        <taxon>Bacilli</taxon>
        <taxon>Bacillales</taxon>
        <taxon>Bacillaceae</taxon>
        <taxon>Pseudogracilibacillus</taxon>
    </lineage>
</organism>
<dbReference type="SUPFAM" id="SSF56059">
    <property type="entry name" value="Glutathione synthetase ATP-binding domain-like"/>
    <property type="match status" value="1"/>
</dbReference>
<proteinExistence type="predicted"/>
<keyword evidence="2" id="KW-1185">Reference proteome</keyword>
<protein>
    <submittedName>
        <fullName evidence="1">YheC/D-like protein</fullName>
    </submittedName>
</protein>
<dbReference type="EMBL" id="QJJQ01000021">
    <property type="protein sequence ID" value="PXW81509.1"/>
    <property type="molecule type" value="Genomic_DNA"/>
</dbReference>
<dbReference type="Pfam" id="PF14398">
    <property type="entry name" value="ATPgrasp_YheCD"/>
    <property type="match status" value="1"/>
</dbReference>
<accession>A0A2V3VY64</accession>
<dbReference type="Proteomes" id="UP000247978">
    <property type="component" value="Unassembled WGS sequence"/>
</dbReference>